<keyword evidence="3" id="KW-1185">Reference proteome</keyword>
<proteinExistence type="predicted"/>
<accession>A0AAN8F6X5</accession>
<dbReference type="AlphaFoldDB" id="A0AAN8F6X5"/>
<reference evidence="2 3" key="1">
    <citation type="submission" date="2022-12" db="EMBL/GenBank/DDBJ databases">
        <title>Genomic features and morphological characterization of a novel Knufia sp. strain isolated from spacecraft assembly facility.</title>
        <authorList>
            <person name="Teixeira M."/>
            <person name="Chander A.M."/>
            <person name="Stajich J.E."/>
            <person name="Venkateswaran K."/>
        </authorList>
    </citation>
    <scope>NUCLEOTIDE SEQUENCE [LARGE SCALE GENOMIC DNA]</scope>
    <source>
        <strain evidence="2 3">FJI-L2-BK-P2</strain>
    </source>
</reference>
<protein>
    <submittedName>
        <fullName evidence="2">Uncharacterized protein</fullName>
    </submittedName>
</protein>
<organism evidence="2 3">
    <name type="scientific">Knufia fluminis</name>
    <dbReference type="NCBI Taxonomy" id="191047"/>
    <lineage>
        <taxon>Eukaryota</taxon>
        <taxon>Fungi</taxon>
        <taxon>Dikarya</taxon>
        <taxon>Ascomycota</taxon>
        <taxon>Pezizomycotina</taxon>
        <taxon>Eurotiomycetes</taxon>
        <taxon>Chaetothyriomycetidae</taxon>
        <taxon>Chaetothyriales</taxon>
        <taxon>Trichomeriaceae</taxon>
        <taxon>Knufia</taxon>
    </lineage>
</organism>
<dbReference type="EMBL" id="JAKLMC020000002">
    <property type="protein sequence ID" value="KAK5958063.1"/>
    <property type="molecule type" value="Genomic_DNA"/>
</dbReference>
<gene>
    <name evidence="2" type="ORF">OHC33_001253</name>
</gene>
<comment type="caution">
    <text evidence="2">The sequence shown here is derived from an EMBL/GenBank/DDBJ whole genome shotgun (WGS) entry which is preliminary data.</text>
</comment>
<name>A0AAN8F6X5_9EURO</name>
<feature type="region of interest" description="Disordered" evidence="1">
    <location>
        <begin position="195"/>
        <end position="221"/>
    </location>
</feature>
<evidence type="ECO:0000313" key="2">
    <source>
        <dbReference type="EMBL" id="KAK5958063.1"/>
    </source>
</evidence>
<evidence type="ECO:0000256" key="1">
    <source>
        <dbReference type="SAM" id="MobiDB-lite"/>
    </source>
</evidence>
<sequence length="250" mass="28521">MYGIATVALEEFALFDAASTLHVPAVPALVTQQDFDFEVDEWAIIASSLFECIGMDMSYAYFLRGRMRWILAQEQFRRIATWPTNLQNDALVDLCHSRVLRVQALGLDSRAVGDNGSNPAAEMLRLITTRSPQVNLRPFRSPLTFVRDPDNTSIVWRGAATLRDRWGGEQAVVSFLRERSLRRPTRAMARLIEQRRQEAQSRTQLQERPENTDDLGVVNDPTSSQDVNKFAYQFEAIKHFSLVNASHSFW</sequence>
<feature type="compositionally biased region" description="Basic and acidic residues" evidence="1">
    <location>
        <begin position="195"/>
        <end position="211"/>
    </location>
</feature>
<dbReference type="Proteomes" id="UP001316803">
    <property type="component" value="Unassembled WGS sequence"/>
</dbReference>
<evidence type="ECO:0000313" key="3">
    <source>
        <dbReference type="Proteomes" id="UP001316803"/>
    </source>
</evidence>